<dbReference type="SUPFAM" id="SSF52151">
    <property type="entry name" value="FabD/lysophospholipase-like"/>
    <property type="match status" value="1"/>
</dbReference>
<dbReference type="Pfam" id="PF01734">
    <property type="entry name" value="Patatin"/>
    <property type="match status" value="1"/>
</dbReference>
<dbReference type="InterPro" id="IPR002641">
    <property type="entry name" value="PNPLA_dom"/>
</dbReference>
<dbReference type="PROSITE" id="PS51635">
    <property type="entry name" value="PNPLA"/>
    <property type="match status" value="1"/>
</dbReference>
<organism evidence="4 5">
    <name type="scientific">Candidatus Accumulibacter affinis</name>
    <dbReference type="NCBI Taxonomy" id="2954384"/>
    <lineage>
        <taxon>Bacteria</taxon>
        <taxon>Pseudomonadati</taxon>
        <taxon>Pseudomonadota</taxon>
        <taxon>Betaproteobacteria</taxon>
        <taxon>Candidatus Accumulibacter</taxon>
    </lineage>
</organism>
<feature type="short sequence motif" description="GXGXXG" evidence="2">
    <location>
        <begin position="56"/>
        <end position="61"/>
    </location>
</feature>
<evidence type="ECO:0000313" key="4">
    <source>
        <dbReference type="EMBL" id="MBK7952919.1"/>
    </source>
</evidence>
<evidence type="ECO:0000313" key="5">
    <source>
        <dbReference type="Proteomes" id="UP000706151"/>
    </source>
</evidence>
<evidence type="ECO:0000259" key="3">
    <source>
        <dbReference type="PROSITE" id="PS51635"/>
    </source>
</evidence>
<dbReference type="Gene3D" id="3.40.1090.10">
    <property type="entry name" value="Cytosolic phospholipase A2 catalytic domain"/>
    <property type="match status" value="1"/>
</dbReference>
<sequence length="373" mass="39802">MSDATIPGMPDVRAPAGLPSPVMERDMAKSFAQESASDFPAMADGIVLYPHLALSGGGANGAFGAGFLSGWSSTGKRPTFKVVTGVSTGALMAPFAFLGQSRDGALREFYTTTRSRDIFALGAFLSTVGQLLFGEGIADTGPLIALIERHIDEAFLREIALAHQGGRRLYIGTVDLDSQRFIIWNMGLIASSGDPDALPLFRRVMLASAAIPIAFAPVFFEVEAAGHRYDELHVDGGVAAQVFYTGGLFSARELRRKAGRGTAREDIYVIHNGQLAADAATTRRSVPDIARRTLMAAGKSAVIGDLFRIYALALREHSGYHWVTIPEGINLNGNETFDPVVMQQLYDIGYQMARAGPPWNILPPGVRSAAGGG</sequence>
<feature type="short sequence motif" description="DGA/G" evidence="2">
    <location>
        <begin position="235"/>
        <end position="237"/>
    </location>
</feature>
<proteinExistence type="predicted"/>
<accession>A0A935W3D3</accession>
<feature type="active site" description="Proton acceptor" evidence="2">
    <location>
        <position position="235"/>
    </location>
</feature>
<feature type="active site" description="Nucleophile" evidence="2">
    <location>
        <position position="87"/>
    </location>
</feature>
<feature type="domain" description="PNPLA" evidence="3">
    <location>
        <begin position="52"/>
        <end position="249"/>
    </location>
</feature>
<evidence type="ECO:0000256" key="2">
    <source>
        <dbReference type="PROSITE-ProRule" id="PRU01161"/>
    </source>
</evidence>
<dbReference type="EMBL" id="JADJOT010000002">
    <property type="protein sequence ID" value="MBK7952919.1"/>
    <property type="molecule type" value="Genomic_DNA"/>
</dbReference>
<keyword evidence="2" id="KW-0442">Lipid degradation</keyword>
<dbReference type="AlphaFoldDB" id="A0A935W3D3"/>
<comment type="caution">
    <text evidence="4">The sequence shown here is derived from an EMBL/GenBank/DDBJ whole genome shotgun (WGS) entry which is preliminary data.</text>
</comment>
<name>A0A935W3D3_9PROT</name>
<dbReference type="GO" id="GO:0016787">
    <property type="term" value="F:hydrolase activity"/>
    <property type="evidence" value="ECO:0007669"/>
    <property type="project" value="UniProtKB-UniRule"/>
</dbReference>
<dbReference type="InterPro" id="IPR016035">
    <property type="entry name" value="Acyl_Trfase/lysoPLipase"/>
</dbReference>
<feature type="short sequence motif" description="GXSXG" evidence="2">
    <location>
        <begin position="85"/>
        <end position="89"/>
    </location>
</feature>
<dbReference type="Proteomes" id="UP000706151">
    <property type="component" value="Unassembled WGS sequence"/>
</dbReference>
<keyword evidence="2" id="KW-0378">Hydrolase</keyword>
<gene>
    <name evidence="4" type="ORF">IPK02_02525</name>
</gene>
<reference evidence="4 5" key="1">
    <citation type="submission" date="2020-10" db="EMBL/GenBank/DDBJ databases">
        <title>Connecting structure to function with the recovery of over 1000 high-quality activated sludge metagenome-assembled genomes encoding full-length rRNA genes using long-read sequencing.</title>
        <authorList>
            <person name="Singleton C.M."/>
            <person name="Petriglieri F."/>
            <person name="Kristensen J.M."/>
            <person name="Kirkegaard R.H."/>
            <person name="Michaelsen T.Y."/>
            <person name="Andersen M.H."/>
            <person name="Karst S.M."/>
            <person name="Dueholm M.S."/>
            <person name="Nielsen P.H."/>
            <person name="Albertsen M."/>
        </authorList>
    </citation>
    <scope>NUCLEOTIDE SEQUENCE [LARGE SCALE GENOMIC DNA]</scope>
    <source>
        <strain evidence="4">Fred_18-Q3-R57-64_BAT3C.720</strain>
    </source>
</reference>
<keyword evidence="1 2" id="KW-0443">Lipid metabolism</keyword>
<evidence type="ECO:0000256" key="1">
    <source>
        <dbReference type="ARBA" id="ARBA00023098"/>
    </source>
</evidence>
<protein>
    <submittedName>
        <fullName evidence="4">Patatin-like phospholipase family protein</fullName>
    </submittedName>
</protein>
<dbReference type="GO" id="GO:0016042">
    <property type="term" value="P:lipid catabolic process"/>
    <property type="evidence" value="ECO:0007669"/>
    <property type="project" value="UniProtKB-UniRule"/>
</dbReference>